<organism evidence="3">
    <name type="scientific">Salvia splendens</name>
    <name type="common">Scarlet sage</name>
    <dbReference type="NCBI Taxonomy" id="180675"/>
    <lineage>
        <taxon>Eukaryota</taxon>
        <taxon>Viridiplantae</taxon>
        <taxon>Streptophyta</taxon>
        <taxon>Embryophyta</taxon>
        <taxon>Tracheophyta</taxon>
        <taxon>Spermatophyta</taxon>
        <taxon>Magnoliopsida</taxon>
        <taxon>eudicotyledons</taxon>
        <taxon>Gunneridae</taxon>
        <taxon>Pentapetalae</taxon>
        <taxon>asterids</taxon>
        <taxon>lamiids</taxon>
        <taxon>Lamiales</taxon>
        <taxon>Lamiaceae</taxon>
        <taxon>Nepetoideae</taxon>
        <taxon>Mentheae</taxon>
        <taxon>Salviinae</taxon>
        <taxon>Salvia</taxon>
        <taxon>Salvia subgen. Calosphace</taxon>
        <taxon>core Calosphace</taxon>
    </lineage>
</organism>
<evidence type="ECO:0000256" key="1">
    <source>
        <dbReference type="SAM" id="Coils"/>
    </source>
</evidence>
<evidence type="ECO:0000313" key="3">
    <source>
        <dbReference type="EMBL" id="KAG6427602.1"/>
    </source>
</evidence>
<protein>
    <submittedName>
        <fullName evidence="3">Uncharacterized protein</fullName>
    </submittedName>
</protein>
<keyword evidence="1" id="KW-0175">Coiled coil</keyword>
<dbReference type="PANTHER" id="PTHR31071">
    <property type="entry name" value="GB|AAF24581.1"/>
    <property type="match status" value="1"/>
</dbReference>
<dbReference type="AlphaFoldDB" id="A0A8X9A3P9"/>
<feature type="region of interest" description="Disordered" evidence="2">
    <location>
        <begin position="504"/>
        <end position="572"/>
    </location>
</feature>
<feature type="compositionally biased region" description="Basic and acidic residues" evidence="2">
    <location>
        <begin position="547"/>
        <end position="565"/>
    </location>
</feature>
<reference evidence="3" key="2">
    <citation type="submission" date="2020-08" db="EMBL/GenBank/DDBJ databases">
        <title>Plant Genome Project.</title>
        <authorList>
            <person name="Zhang R.-G."/>
        </authorList>
    </citation>
    <scope>NUCLEOTIDE SEQUENCE</scope>
    <source>
        <strain evidence="3">Huo1</strain>
        <tissue evidence="3">Leaf</tissue>
    </source>
</reference>
<comment type="caution">
    <text evidence="3">The sequence shown here is derived from an EMBL/GenBank/DDBJ whole genome shotgun (WGS) entry which is preliminary data.</text>
</comment>
<feature type="compositionally biased region" description="Basic and acidic residues" evidence="2">
    <location>
        <begin position="427"/>
        <end position="440"/>
    </location>
</feature>
<keyword evidence="4" id="KW-1185">Reference proteome</keyword>
<feature type="region of interest" description="Disordered" evidence="2">
    <location>
        <begin position="1"/>
        <end position="30"/>
    </location>
</feature>
<dbReference type="PANTHER" id="PTHR31071:SF7">
    <property type="entry name" value="OS04G0382800 PROTEIN"/>
    <property type="match status" value="1"/>
</dbReference>
<accession>A0A8X9A3P9</accession>
<feature type="compositionally biased region" description="Polar residues" evidence="2">
    <location>
        <begin position="159"/>
        <end position="176"/>
    </location>
</feature>
<dbReference type="InterPro" id="IPR043424">
    <property type="entry name" value="BLT-like"/>
</dbReference>
<feature type="coiled-coil region" evidence="1">
    <location>
        <begin position="288"/>
        <end position="407"/>
    </location>
</feature>
<feature type="region of interest" description="Disordered" evidence="2">
    <location>
        <begin position="43"/>
        <end position="82"/>
    </location>
</feature>
<dbReference type="Proteomes" id="UP000298416">
    <property type="component" value="Unassembled WGS sequence"/>
</dbReference>
<gene>
    <name evidence="3" type="ORF">SASPL_111848</name>
</gene>
<evidence type="ECO:0000256" key="2">
    <source>
        <dbReference type="SAM" id="MobiDB-lite"/>
    </source>
</evidence>
<dbReference type="EMBL" id="PNBA02000004">
    <property type="protein sequence ID" value="KAG6427602.1"/>
    <property type="molecule type" value="Genomic_DNA"/>
</dbReference>
<feature type="compositionally biased region" description="Polar residues" evidence="2">
    <location>
        <begin position="51"/>
        <end position="62"/>
    </location>
</feature>
<dbReference type="OrthoDB" id="691984at2759"/>
<proteinExistence type="predicted"/>
<feature type="coiled-coil region" evidence="1">
    <location>
        <begin position="231"/>
        <end position="258"/>
    </location>
</feature>
<reference evidence="3" key="1">
    <citation type="submission" date="2018-01" db="EMBL/GenBank/DDBJ databases">
        <authorList>
            <person name="Mao J.F."/>
        </authorList>
    </citation>
    <scope>NUCLEOTIDE SEQUENCE</scope>
    <source>
        <strain evidence="3">Huo1</strain>
        <tissue evidence="3">Leaf</tissue>
    </source>
</reference>
<sequence>MRRMMSGLNEPTKIRKRGNSSSPSSSSRIYNYRLSKRAILVGKNRAGLGRSRSSTPVPTWRTSAAVETPRCSQSGRSARPVSARRLAATLWEMNEMPSPEIDESDLEMRKRQQRKSGSRKGEKLLHSGSGYLPPHLSDPPHSPTVSQKMPTSSRRRQKLMSSDRSIDCVSNASFMETESRSRHQISTESGVGGRNRLKEASSALTTSKELLKIINRLWGQADQPSSSMSLVSALHSELERARLQVNHLIQEQRSEKNDISYLIKCFAEEKASWKSHEDLAVEAAVGSLARELDAERKLRRRLESLNAKLGQELAEIKSSLVKAVKELESEKRAREIAEQVCDELARNIDQDRAGVDKCVGFHQQVEEERELLELADRLHEERAQMKLSEAKHQFEEKSSAVSKLRRQLEAFIGSKRDKVDEEVEDGVDSKEEGSAESDLHSIELELNNNDSNEKGHSKWAYTSAVERVSRRTPASNDTRARNSISGLVSRGSISLQRSTSDGVEWAAQGAGNQQTVNEKTSKGFKNQLLANSRLGIENHSLSKKKEHSYPPRDVSHEKSKSRTAEGSRGSKW</sequence>
<evidence type="ECO:0000313" key="4">
    <source>
        <dbReference type="Proteomes" id="UP000298416"/>
    </source>
</evidence>
<feature type="region of interest" description="Disordered" evidence="2">
    <location>
        <begin position="419"/>
        <end position="440"/>
    </location>
</feature>
<name>A0A8X9A3P9_SALSN</name>
<feature type="region of interest" description="Disordered" evidence="2">
    <location>
        <begin position="95"/>
        <end position="193"/>
    </location>
</feature>